<feature type="domain" description="Large ribosomal subunit protein uL6 alpha-beta" evidence="4">
    <location>
        <begin position="120"/>
        <end position="184"/>
    </location>
</feature>
<proteinExistence type="inferred from homology"/>
<sequence>MPKLLKKTEHVEIPSNVELTIKQKEVTVKGPRGELKKKFNHPKIDVYKSKASLKRDTPVVDVVVVDMWYATKRDAAVVRTVATLIQNMIIGVTKGYRYKMRVVYAHFPVNLVIADDKKSIIVQNFVGEKRARNVHMYEGVTIEKLGKDEICLEGNDVQAVSQSAANLHQANQVKNKDIRQFLDGIYVSEKCLIDA</sequence>
<evidence type="ECO:0000259" key="4">
    <source>
        <dbReference type="Pfam" id="PF00347"/>
    </source>
</evidence>
<dbReference type="KEGG" id="eiv:EIN_230180"/>
<protein>
    <submittedName>
        <fullName evidence="5">60S ribosomal protein L9, putative</fullName>
    </submittedName>
</protein>
<dbReference type="PANTHER" id="PTHR11655">
    <property type="entry name" value="60S/50S RIBOSOMAL PROTEIN L6/L9"/>
    <property type="match status" value="1"/>
</dbReference>
<evidence type="ECO:0000313" key="5">
    <source>
        <dbReference type="EMBL" id="ELP88465.1"/>
    </source>
</evidence>
<comment type="similarity">
    <text evidence="1">Belongs to the universal ribosomal protein uL6 family.</text>
</comment>
<dbReference type="Pfam" id="PF00347">
    <property type="entry name" value="Ribosomal_L6"/>
    <property type="match status" value="2"/>
</dbReference>
<dbReference type="EMBL" id="KB206756">
    <property type="protein sequence ID" value="ELP88465.1"/>
    <property type="molecule type" value="Genomic_DNA"/>
</dbReference>
<gene>
    <name evidence="6" type="ORF">EIN_154450</name>
    <name evidence="5" type="ORF">EIN_230180</name>
</gene>
<dbReference type="FunFam" id="3.90.930.12:FF:000004">
    <property type="entry name" value="60S ribosomal protein L9"/>
    <property type="match status" value="1"/>
</dbReference>
<dbReference type="VEuPathDB" id="AmoebaDB:EIN_230180"/>
<organism evidence="5 7">
    <name type="scientific">Entamoeba invadens IP1</name>
    <dbReference type="NCBI Taxonomy" id="370355"/>
    <lineage>
        <taxon>Eukaryota</taxon>
        <taxon>Amoebozoa</taxon>
        <taxon>Evosea</taxon>
        <taxon>Archamoebae</taxon>
        <taxon>Mastigamoebida</taxon>
        <taxon>Entamoebidae</taxon>
        <taxon>Entamoeba</taxon>
    </lineage>
</organism>
<dbReference type="InterPro" id="IPR036789">
    <property type="entry name" value="Ribosomal_uL6-like_a/b-dom_sf"/>
</dbReference>
<dbReference type="GO" id="GO:0019843">
    <property type="term" value="F:rRNA binding"/>
    <property type="evidence" value="ECO:0007669"/>
    <property type="project" value="InterPro"/>
</dbReference>
<reference evidence="5 7" key="1">
    <citation type="submission" date="2012-10" db="EMBL/GenBank/DDBJ databases">
        <authorList>
            <person name="Zafar N."/>
            <person name="Inman J."/>
            <person name="Hall N."/>
            <person name="Lorenzi H."/>
            <person name="Caler E."/>
        </authorList>
    </citation>
    <scope>NUCLEOTIDE SEQUENCE [LARGE SCALE GENOMIC DNA]</scope>
    <source>
        <strain evidence="5 7">IP1</strain>
    </source>
</reference>
<dbReference type="PIRSF" id="PIRSF002162">
    <property type="entry name" value="Ribosomal_L6"/>
    <property type="match status" value="1"/>
</dbReference>
<keyword evidence="7" id="KW-1185">Reference proteome</keyword>
<name>A0A0A1U6G4_ENTIV</name>
<evidence type="ECO:0000256" key="2">
    <source>
        <dbReference type="ARBA" id="ARBA00022980"/>
    </source>
</evidence>
<evidence type="ECO:0000256" key="3">
    <source>
        <dbReference type="ARBA" id="ARBA00023274"/>
    </source>
</evidence>
<dbReference type="FunFam" id="3.90.930.12:FF:000003">
    <property type="entry name" value="60S ribosomal protein L9"/>
    <property type="match status" value="1"/>
</dbReference>
<feature type="domain" description="Large ribosomal subunit protein uL6 alpha-beta" evidence="4">
    <location>
        <begin position="13"/>
        <end position="95"/>
    </location>
</feature>
<dbReference type="GO" id="GO:0003735">
    <property type="term" value="F:structural constituent of ribosome"/>
    <property type="evidence" value="ECO:0007669"/>
    <property type="project" value="InterPro"/>
</dbReference>
<dbReference type="KEGG" id="eiv:EIN_154450"/>
<keyword evidence="3" id="KW-0687">Ribonucleoprotein</keyword>
<dbReference type="EMBL" id="KB206474">
    <property type="protein sequence ID" value="ELP91378.1"/>
    <property type="molecule type" value="Genomic_DNA"/>
</dbReference>
<dbReference type="GO" id="GO:0002181">
    <property type="term" value="P:cytoplasmic translation"/>
    <property type="evidence" value="ECO:0007669"/>
    <property type="project" value="TreeGrafter"/>
</dbReference>
<dbReference type="InterPro" id="IPR020040">
    <property type="entry name" value="Ribosomal_uL6_a/b-dom"/>
</dbReference>
<evidence type="ECO:0000256" key="1">
    <source>
        <dbReference type="ARBA" id="ARBA00009356"/>
    </source>
</evidence>
<dbReference type="Proteomes" id="UP000014680">
    <property type="component" value="Unassembled WGS sequence"/>
</dbReference>
<dbReference type="RefSeq" id="XP_004258149.1">
    <property type="nucleotide sequence ID" value="XM_004258101.1"/>
</dbReference>
<dbReference type="VEuPathDB" id="AmoebaDB:EIN_154450"/>
<dbReference type="GeneID" id="14890387"/>
<dbReference type="OMA" id="YAHFPMK"/>
<dbReference type="GO" id="GO:0022625">
    <property type="term" value="C:cytosolic large ribosomal subunit"/>
    <property type="evidence" value="ECO:0007669"/>
    <property type="project" value="TreeGrafter"/>
</dbReference>
<dbReference type="GeneID" id="14887463"/>
<dbReference type="PROSITE" id="PS00700">
    <property type="entry name" value="RIBOSOMAL_L6_2"/>
    <property type="match status" value="1"/>
</dbReference>
<evidence type="ECO:0000313" key="6">
    <source>
        <dbReference type="EMBL" id="ELP91378.1"/>
    </source>
</evidence>
<dbReference type="PANTHER" id="PTHR11655:SF16">
    <property type="entry name" value="60S RIBOSOMAL PROTEIN L9"/>
    <property type="match status" value="1"/>
</dbReference>
<dbReference type="InterPro" id="IPR000702">
    <property type="entry name" value="Ribosomal_uL6-like"/>
</dbReference>
<dbReference type="Gene3D" id="3.90.930.12">
    <property type="entry name" value="Ribosomal protein L6, alpha-beta domain"/>
    <property type="match status" value="2"/>
</dbReference>
<keyword evidence="2 5" id="KW-0689">Ribosomal protein</keyword>
<evidence type="ECO:0000313" key="7">
    <source>
        <dbReference type="Proteomes" id="UP000014680"/>
    </source>
</evidence>
<accession>A0A0A1U6G4</accession>
<dbReference type="OrthoDB" id="10252633at2759"/>
<dbReference type="AlphaFoldDB" id="A0A0A1U6G4"/>
<dbReference type="RefSeq" id="XP_004255236.1">
    <property type="nucleotide sequence ID" value="XM_004255188.1"/>
</dbReference>
<dbReference type="SUPFAM" id="SSF56053">
    <property type="entry name" value="Ribosomal protein L6"/>
    <property type="match status" value="2"/>
</dbReference>
<dbReference type="InterPro" id="IPR002359">
    <property type="entry name" value="Ribosomal_uL6_CS2"/>
</dbReference>